<dbReference type="InParanoid" id="C3ZW86"/>
<evidence type="ECO:0000259" key="3">
    <source>
        <dbReference type="PROSITE" id="PS50966"/>
    </source>
</evidence>
<evidence type="ECO:0000256" key="2">
    <source>
        <dbReference type="SAM" id="MobiDB-lite"/>
    </source>
</evidence>
<protein>
    <recommendedName>
        <fullName evidence="3">SWIM-type domain-containing protein</fullName>
    </recommendedName>
</protein>
<dbReference type="AlphaFoldDB" id="C3ZW86"/>
<feature type="domain" description="SWIM-type" evidence="3">
    <location>
        <begin position="63"/>
        <end position="95"/>
    </location>
</feature>
<dbReference type="EMBL" id="GG666696">
    <property type="protein sequence ID" value="EEN43217.1"/>
    <property type="molecule type" value="Genomic_DNA"/>
</dbReference>
<organism>
    <name type="scientific">Branchiostoma floridae</name>
    <name type="common">Florida lancelet</name>
    <name type="synonym">Amphioxus</name>
    <dbReference type="NCBI Taxonomy" id="7739"/>
    <lineage>
        <taxon>Eukaryota</taxon>
        <taxon>Metazoa</taxon>
        <taxon>Chordata</taxon>
        <taxon>Cephalochordata</taxon>
        <taxon>Leptocardii</taxon>
        <taxon>Amphioxiformes</taxon>
        <taxon>Branchiostomatidae</taxon>
        <taxon>Branchiostoma</taxon>
    </lineage>
</organism>
<accession>C3ZW86</accession>
<reference evidence="4" key="1">
    <citation type="journal article" date="2008" name="Nature">
        <title>The amphioxus genome and the evolution of the chordate karyotype.</title>
        <authorList>
            <consortium name="US DOE Joint Genome Institute (JGI-PGF)"/>
            <person name="Putnam N.H."/>
            <person name="Butts T."/>
            <person name="Ferrier D.E.K."/>
            <person name="Furlong R.F."/>
            <person name="Hellsten U."/>
            <person name="Kawashima T."/>
            <person name="Robinson-Rechavi M."/>
            <person name="Shoguchi E."/>
            <person name="Terry A."/>
            <person name="Yu J.-K."/>
            <person name="Benito-Gutierrez E.L."/>
            <person name="Dubchak I."/>
            <person name="Garcia-Fernandez J."/>
            <person name="Gibson-Brown J.J."/>
            <person name="Grigoriev I.V."/>
            <person name="Horton A.C."/>
            <person name="de Jong P.J."/>
            <person name="Jurka J."/>
            <person name="Kapitonov V.V."/>
            <person name="Kohara Y."/>
            <person name="Kuroki Y."/>
            <person name="Lindquist E."/>
            <person name="Lucas S."/>
            <person name="Osoegawa K."/>
            <person name="Pennacchio L.A."/>
            <person name="Salamov A.A."/>
            <person name="Satou Y."/>
            <person name="Sauka-Spengler T."/>
            <person name="Schmutz J."/>
            <person name="Shin-I T."/>
            <person name="Toyoda A."/>
            <person name="Bronner-Fraser M."/>
            <person name="Fujiyama A."/>
            <person name="Holland L.Z."/>
            <person name="Holland P.W.H."/>
            <person name="Satoh N."/>
            <person name="Rokhsar D.S."/>
        </authorList>
    </citation>
    <scope>NUCLEOTIDE SEQUENCE [LARGE SCALE GENOMIC DNA]</scope>
    <source>
        <strain evidence="4">S238N-H82</strain>
        <tissue evidence="4">Testes</tissue>
    </source>
</reference>
<keyword evidence="1" id="KW-0479">Metal-binding</keyword>
<feature type="compositionally biased region" description="Polar residues" evidence="2">
    <location>
        <begin position="137"/>
        <end position="146"/>
    </location>
</feature>
<dbReference type="InterPro" id="IPR007527">
    <property type="entry name" value="Znf_SWIM"/>
</dbReference>
<evidence type="ECO:0000313" key="4">
    <source>
        <dbReference type="EMBL" id="EEN43217.1"/>
    </source>
</evidence>
<keyword evidence="1" id="KW-0863">Zinc-finger</keyword>
<feature type="region of interest" description="Disordered" evidence="2">
    <location>
        <begin position="127"/>
        <end position="150"/>
    </location>
</feature>
<dbReference type="GO" id="GO:0008270">
    <property type="term" value="F:zinc ion binding"/>
    <property type="evidence" value="ECO:0007669"/>
    <property type="project" value="UniProtKB-KW"/>
</dbReference>
<keyword evidence="1" id="KW-0862">Zinc</keyword>
<sequence>MEKQKEVDLGLHTARATLAERNRQSMAEMYIQAYSKDSSVLRLQSEALLLFKIKSSSRKGVRYNVCLTTMICDCSDNFHNAIICKHIGACRLYVQKFKPHLLANIAPPDARNPTMLVASNNESINERADEMTDPQVPESSDSSQAHNDQDDARMQVEAALRDVQWEGMSSYQAKQTAILMKNFVKELQTV</sequence>
<evidence type="ECO:0000256" key="1">
    <source>
        <dbReference type="PROSITE-ProRule" id="PRU00325"/>
    </source>
</evidence>
<proteinExistence type="predicted"/>
<dbReference type="PROSITE" id="PS50966">
    <property type="entry name" value="ZF_SWIM"/>
    <property type="match status" value="1"/>
</dbReference>
<name>C3ZW86_BRAFL</name>
<gene>
    <name evidence="4" type="ORF">BRAFLDRAFT_102092</name>
</gene>